<dbReference type="InterPro" id="IPR035990">
    <property type="entry name" value="TIM_sf"/>
</dbReference>
<dbReference type="PROSITE" id="PS51440">
    <property type="entry name" value="TIM_2"/>
    <property type="match status" value="1"/>
</dbReference>
<dbReference type="VEuPathDB" id="TriTrypDB:TCDM_00802"/>
<keyword evidence="6" id="KW-0576">Peroxisome</keyword>
<dbReference type="GO" id="GO:0020015">
    <property type="term" value="C:glycosome"/>
    <property type="evidence" value="ECO:0007669"/>
    <property type="project" value="UniProtKB-SubCell"/>
</dbReference>
<dbReference type="OrthoDB" id="6715177at2759"/>
<proteinExistence type="inferred from homology"/>
<evidence type="ECO:0000256" key="4">
    <source>
        <dbReference type="ARBA" id="ARBA00011738"/>
    </source>
</evidence>
<reference evidence="13 14" key="1">
    <citation type="journal article" date="2014" name="Genome Announc.">
        <title>Trypanosoma cruzi Clone Dm28c Draft Genome Sequence.</title>
        <authorList>
            <person name="Grisard E.C."/>
            <person name="Teixeira S.M."/>
            <person name="de Almeida L.G."/>
            <person name="Stoco P.H."/>
            <person name="Gerber A.L."/>
            <person name="Talavera-Lopez C."/>
            <person name="Lima O.C."/>
            <person name="Andersson B."/>
            <person name="de Vasconcelos A.T."/>
        </authorList>
    </citation>
    <scope>NUCLEOTIDE SEQUENCE [LARGE SCALE GENOMIC DNA]</scope>
    <source>
        <strain evidence="13 14">Dm28c</strain>
    </source>
</reference>
<comment type="similarity">
    <text evidence="3 11">Belongs to the triosephosphate isomerase family.</text>
</comment>
<dbReference type="GO" id="GO:0046166">
    <property type="term" value="P:glyceraldehyde-3-phosphate biosynthetic process"/>
    <property type="evidence" value="ECO:0007669"/>
    <property type="project" value="TreeGrafter"/>
</dbReference>
<keyword evidence="5 11" id="KW-0312">Gluconeogenesis</keyword>
<keyword evidence="7 11" id="KW-0324">Glycolysis</keyword>
<dbReference type="FunFam" id="3.20.20.70:FF:000020">
    <property type="entry name" value="Triosephosphate isomerase"/>
    <property type="match status" value="1"/>
</dbReference>
<comment type="caution">
    <text evidence="13">The sequence shown here is derived from an EMBL/GenBank/DDBJ whole genome shotgun (WGS) entry which is preliminary data.</text>
</comment>
<dbReference type="AlphaFoldDB" id="V5C0L2"/>
<name>V5C0L2_TRYCR</name>
<dbReference type="SUPFAM" id="SSF51351">
    <property type="entry name" value="Triosephosphate isomerase (TIM)"/>
    <property type="match status" value="1"/>
</dbReference>
<dbReference type="HAMAP" id="MF_00147_B">
    <property type="entry name" value="TIM_B"/>
    <property type="match status" value="1"/>
</dbReference>
<dbReference type="UniPathway" id="UPA00138"/>
<dbReference type="InterPro" id="IPR022896">
    <property type="entry name" value="TrioseP_Isoase_bac/euk"/>
</dbReference>
<dbReference type="GO" id="GO:0004807">
    <property type="term" value="F:triose-phosphate isomerase activity"/>
    <property type="evidence" value="ECO:0007669"/>
    <property type="project" value="UniProtKB-EC"/>
</dbReference>
<dbReference type="NCBIfam" id="TIGR00419">
    <property type="entry name" value="tim"/>
    <property type="match status" value="1"/>
</dbReference>
<evidence type="ECO:0000256" key="5">
    <source>
        <dbReference type="ARBA" id="ARBA00022432"/>
    </source>
</evidence>
<dbReference type="UniPathway" id="UPA00109">
    <property type="reaction ID" value="UER00189"/>
</dbReference>
<keyword evidence="12" id="KW-0732">Signal</keyword>
<dbReference type="PROSITE" id="PS00171">
    <property type="entry name" value="TIM_1"/>
    <property type="match status" value="1"/>
</dbReference>
<dbReference type="InterPro" id="IPR000652">
    <property type="entry name" value="Triosephosphate_isomerase"/>
</dbReference>
<comment type="subunit">
    <text evidence="4">Homodimer.</text>
</comment>
<keyword evidence="8 11" id="KW-0413">Isomerase</keyword>
<dbReference type="Proteomes" id="UP000017861">
    <property type="component" value="Unassembled WGS sequence"/>
</dbReference>
<comment type="pathway">
    <text evidence="2 11">Carbohydrate biosynthesis; gluconeogenesis.</text>
</comment>
<evidence type="ECO:0000256" key="11">
    <source>
        <dbReference type="RuleBase" id="RU363013"/>
    </source>
</evidence>
<evidence type="ECO:0000256" key="7">
    <source>
        <dbReference type="ARBA" id="ARBA00023152"/>
    </source>
</evidence>
<evidence type="ECO:0000313" key="14">
    <source>
        <dbReference type="Proteomes" id="UP000017861"/>
    </source>
</evidence>
<dbReference type="EC" id="5.3.1.1" evidence="11"/>
<dbReference type="CDD" id="cd00311">
    <property type="entry name" value="TIM"/>
    <property type="match status" value="1"/>
</dbReference>
<dbReference type="InterPro" id="IPR020861">
    <property type="entry name" value="Triosephosphate_isomerase_AS"/>
</dbReference>
<evidence type="ECO:0000256" key="10">
    <source>
        <dbReference type="ARBA" id="ARBA00084116"/>
    </source>
</evidence>
<dbReference type="GO" id="GO:0006096">
    <property type="term" value="P:glycolytic process"/>
    <property type="evidence" value="ECO:0007669"/>
    <property type="project" value="UniProtKB-UniPathway"/>
</dbReference>
<comment type="subcellular location">
    <subcellularLocation>
        <location evidence="9">Glycosome</location>
    </subcellularLocation>
</comment>
<accession>V5C0L2</accession>
<feature type="signal peptide" evidence="12">
    <location>
        <begin position="1"/>
        <end position="17"/>
    </location>
</feature>
<dbReference type="PANTHER" id="PTHR21139:SF2">
    <property type="entry name" value="TRIOSEPHOSPHATE ISOMERASE"/>
    <property type="match status" value="1"/>
</dbReference>
<dbReference type="GO" id="GO:0006094">
    <property type="term" value="P:gluconeogenesis"/>
    <property type="evidence" value="ECO:0007669"/>
    <property type="project" value="UniProtKB-UniPathway"/>
</dbReference>
<gene>
    <name evidence="13" type="ORF">TCDM_00802</name>
</gene>
<feature type="chain" id="PRO_5004731716" description="Triosephosphate isomerase" evidence="12">
    <location>
        <begin position="18"/>
        <end position="302"/>
    </location>
</feature>
<evidence type="ECO:0000256" key="6">
    <source>
        <dbReference type="ARBA" id="ARBA00023140"/>
    </source>
</evidence>
<evidence type="ECO:0000313" key="13">
    <source>
        <dbReference type="EMBL" id="ESS70348.1"/>
    </source>
</evidence>
<sequence length="302" mass="33180">MVVAVVFVFFFSDVCLPLLSPPVATQSYLHSDQYFIHYITLKKEAEICDDTMASKPQPIAAANWKCNGSESLLVPLIETLNAATFDHDVQCVVAPTFLHIPMTKARLTNPKFQIAAQNAITRSGAFTGEVSLQILKDYGINWVVLGHSERRLYYGETNEIVAEKVAQACAAGFHVIVCVGETNEEREAGRTAAVVLTQLAAVAQKLSKEAWSRVVIAYEPVWAIGTGKVATPQQAQEVHELLRRWVRSKLGTDIAAQLRILYGGSVTAKNARTLYQMRDINGFLVGGASLKPEFVEIIEATK</sequence>
<evidence type="ECO:0000256" key="1">
    <source>
        <dbReference type="ARBA" id="ARBA00004680"/>
    </source>
</evidence>
<organism evidence="13 14">
    <name type="scientific">Trypanosoma cruzi Dm28c</name>
    <dbReference type="NCBI Taxonomy" id="1416333"/>
    <lineage>
        <taxon>Eukaryota</taxon>
        <taxon>Discoba</taxon>
        <taxon>Euglenozoa</taxon>
        <taxon>Kinetoplastea</taxon>
        <taxon>Metakinetoplastina</taxon>
        <taxon>Trypanosomatida</taxon>
        <taxon>Trypanosomatidae</taxon>
        <taxon>Trypanosoma</taxon>
        <taxon>Schizotrypanum</taxon>
    </lineage>
</organism>
<dbReference type="Gene3D" id="3.20.20.70">
    <property type="entry name" value="Aldolase class I"/>
    <property type="match status" value="1"/>
</dbReference>
<comment type="catalytic activity">
    <reaction evidence="11">
        <text>D-glyceraldehyde 3-phosphate = dihydroxyacetone phosphate</text>
        <dbReference type="Rhea" id="RHEA:18585"/>
        <dbReference type="ChEBI" id="CHEBI:57642"/>
        <dbReference type="ChEBI" id="CHEBI:59776"/>
        <dbReference type="EC" id="5.3.1.1"/>
    </reaction>
</comment>
<evidence type="ECO:0000256" key="8">
    <source>
        <dbReference type="ARBA" id="ARBA00023235"/>
    </source>
</evidence>
<dbReference type="GO" id="GO:0005829">
    <property type="term" value="C:cytosol"/>
    <property type="evidence" value="ECO:0007669"/>
    <property type="project" value="TreeGrafter"/>
</dbReference>
<protein>
    <recommendedName>
        <fullName evidence="11">Triosephosphate isomerase</fullName>
        <ecNumber evidence="11">5.3.1.1</ecNumber>
    </recommendedName>
</protein>
<evidence type="ECO:0000256" key="2">
    <source>
        <dbReference type="ARBA" id="ARBA00004742"/>
    </source>
</evidence>
<dbReference type="InterPro" id="IPR013785">
    <property type="entry name" value="Aldolase_TIM"/>
</dbReference>
<keyword evidence="10" id="KW-0327">Glycosome</keyword>
<dbReference type="PANTHER" id="PTHR21139">
    <property type="entry name" value="TRIOSEPHOSPHATE ISOMERASE"/>
    <property type="match status" value="1"/>
</dbReference>
<evidence type="ECO:0000256" key="9">
    <source>
        <dbReference type="ARBA" id="ARBA00060503"/>
    </source>
</evidence>
<evidence type="ECO:0000256" key="3">
    <source>
        <dbReference type="ARBA" id="ARBA00007422"/>
    </source>
</evidence>
<dbReference type="Pfam" id="PF00121">
    <property type="entry name" value="TIM"/>
    <property type="match status" value="1"/>
</dbReference>
<evidence type="ECO:0000256" key="12">
    <source>
        <dbReference type="SAM" id="SignalP"/>
    </source>
</evidence>
<comment type="pathway">
    <text evidence="1 11">Carbohydrate degradation; glycolysis; D-glyceraldehyde 3-phosphate from glycerone phosphate: step 1/1.</text>
</comment>
<dbReference type="GO" id="GO:0019563">
    <property type="term" value="P:glycerol catabolic process"/>
    <property type="evidence" value="ECO:0007669"/>
    <property type="project" value="TreeGrafter"/>
</dbReference>
<dbReference type="EMBL" id="AYLP01000005">
    <property type="protein sequence ID" value="ESS70348.1"/>
    <property type="molecule type" value="Genomic_DNA"/>
</dbReference>